<keyword evidence="2" id="KW-0812">Transmembrane</keyword>
<keyword evidence="3" id="KW-0732">Signal</keyword>
<evidence type="ECO:0000313" key="4">
    <source>
        <dbReference type="EMBL" id="WCE46409.1"/>
    </source>
</evidence>
<evidence type="ECO:0000256" key="2">
    <source>
        <dbReference type="SAM" id="Phobius"/>
    </source>
</evidence>
<accession>A0AB38XQA6</accession>
<gene>
    <name evidence="4" type="ORF">PIG85_01830</name>
</gene>
<dbReference type="AlphaFoldDB" id="A0AB38XQA6"/>
<feature type="region of interest" description="Disordered" evidence="1">
    <location>
        <begin position="35"/>
        <end position="211"/>
    </location>
</feature>
<feature type="chain" id="PRO_5044210633" evidence="3">
    <location>
        <begin position="34"/>
        <end position="261"/>
    </location>
</feature>
<keyword evidence="2" id="KW-1133">Transmembrane helix</keyword>
<dbReference type="EMBL" id="CP116394">
    <property type="protein sequence ID" value="WCE46409.1"/>
    <property type="molecule type" value="Genomic_DNA"/>
</dbReference>
<feature type="compositionally biased region" description="Low complexity" evidence="1">
    <location>
        <begin position="128"/>
        <end position="143"/>
    </location>
</feature>
<name>A0AB38XQA6_9ACTO</name>
<feature type="transmembrane region" description="Helical" evidence="2">
    <location>
        <begin position="230"/>
        <end position="252"/>
    </location>
</feature>
<feature type="compositionally biased region" description="Low complexity" evidence="1">
    <location>
        <begin position="35"/>
        <end position="51"/>
    </location>
</feature>
<dbReference type="Proteomes" id="UP001211044">
    <property type="component" value="Chromosome"/>
</dbReference>
<sequence length="261" mass="26768">MSALLLHHFRPLFRMVGFAALVPFLLVPSVALADESPTAEPTSSPSTSTAEYQKGTQEAGKDSPAAADGQGSKPSGEIAPKTDDKKAPGTKVASPKSHPHAPKANVKGQRAPKEITPSVDSDSLPESPATEAAGSTLAAAPSPNAAPEQADGASLATEAPGKAGNAGVSPKVLPEASSSPGPTPISPKRSHSKTDSEEGSDSENTVDHPHVILPTTSVEQATPHYFDVDLLIVGFIVLSSAGLIGLAMGMKLPNWRKGNRR</sequence>
<proteinExistence type="predicted"/>
<reference evidence="4" key="1">
    <citation type="submission" date="2023-01" db="EMBL/GenBank/DDBJ databases">
        <title>Comparative Genomic Analysis of the Clinically-Derived Winkia Strain NY0527 Provides Evidence into the Taxonomic Reassignment of Winkia neuii and Characterizes Their Virulence Traits.</title>
        <authorList>
            <person name="Cai X."/>
            <person name="Peng Y."/>
            <person name="Li M."/>
            <person name="Qiu Y."/>
            <person name="Wang Y."/>
            <person name="Xu L."/>
            <person name="Hou Q."/>
        </authorList>
    </citation>
    <scope>NUCLEOTIDE SEQUENCE</scope>
    <source>
        <strain evidence="4">NY0527</strain>
    </source>
</reference>
<evidence type="ECO:0000256" key="3">
    <source>
        <dbReference type="SAM" id="SignalP"/>
    </source>
</evidence>
<feature type="signal peptide" evidence="3">
    <location>
        <begin position="1"/>
        <end position="33"/>
    </location>
</feature>
<evidence type="ECO:0000313" key="5">
    <source>
        <dbReference type="Proteomes" id="UP001211044"/>
    </source>
</evidence>
<dbReference type="RefSeq" id="WP_004806591.1">
    <property type="nucleotide sequence ID" value="NZ_CP116394.1"/>
</dbReference>
<evidence type="ECO:0000256" key="1">
    <source>
        <dbReference type="SAM" id="MobiDB-lite"/>
    </source>
</evidence>
<organism evidence="4 5">
    <name type="scientific">Winkia neuii subsp. anitrata</name>
    <dbReference type="NCBI Taxonomy" id="29318"/>
    <lineage>
        <taxon>Bacteria</taxon>
        <taxon>Bacillati</taxon>
        <taxon>Actinomycetota</taxon>
        <taxon>Actinomycetes</taxon>
        <taxon>Actinomycetales</taxon>
        <taxon>Actinomycetaceae</taxon>
        <taxon>Winkia</taxon>
    </lineage>
</organism>
<dbReference type="KEGG" id="wne:PIG85_01830"/>
<protein>
    <submittedName>
        <fullName evidence="4">Uncharacterized protein</fullName>
    </submittedName>
</protein>
<keyword evidence="2" id="KW-0472">Membrane</keyword>